<dbReference type="Gene3D" id="2.130.10.10">
    <property type="entry name" value="YVTN repeat-like/Quinoprotein amine dehydrogenase"/>
    <property type="match status" value="2"/>
</dbReference>
<name>A0AAW1JFU9_POPJA</name>
<dbReference type="PROSITE" id="PS50082">
    <property type="entry name" value="WD_REPEATS_2"/>
    <property type="match status" value="4"/>
</dbReference>
<dbReference type="PROSITE" id="PS50294">
    <property type="entry name" value="WD_REPEATS_REGION"/>
    <property type="match status" value="3"/>
</dbReference>
<organism evidence="3 4">
    <name type="scientific">Popillia japonica</name>
    <name type="common">Japanese beetle</name>
    <dbReference type="NCBI Taxonomy" id="7064"/>
    <lineage>
        <taxon>Eukaryota</taxon>
        <taxon>Metazoa</taxon>
        <taxon>Ecdysozoa</taxon>
        <taxon>Arthropoda</taxon>
        <taxon>Hexapoda</taxon>
        <taxon>Insecta</taxon>
        <taxon>Pterygota</taxon>
        <taxon>Neoptera</taxon>
        <taxon>Endopterygota</taxon>
        <taxon>Coleoptera</taxon>
        <taxon>Polyphaga</taxon>
        <taxon>Scarabaeiformia</taxon>
        <taxon>Scarabaeidae</taxon>
        <taxon>Rutelinae</taxon>
        <taxon>Popillia</taxon>
    </lineage>
</organism>
<dbReference type="FunFam" id="2.130.10.10:FF:000492">
    <property type="entry name" value="LEC14B homolog isoform X2"/>
    <property type="match status" value="1"/>
</dbReference>
<feature type="region of interest" description="Disordered" evidence="2">
    <location>
        <begin position="480"/>
        <end position="502"/>
    </location>
</feature>
<evidence type="ECO:0000313" key="4">
    <source>
        <dbReference type="Proteomes" id="UP001458880"/>
    </source>
</evidence>
<dbReference type="GO" id="GO:0080008">
    <property type="term" value="C:Cul4-RING E3 ubiquitin ligase complex"/>
    <property type="evidence" value="ECO:0007669"/>
    <property type="project" value="TreeGrafter"/>
</dbReference>
<dbReference type="EMBL" id="JASPKY010000387">
    <property type="protein sequence ID" value="KAK9702644.1"/>
    <property type="molecule type" value="Genomic_DNA"/>
</dbReference>
<evidence type="ECO:0000256" key="1">
    <source>
        <dbReference type="PROSITE-ProRule" id="PRU00221"/>
    </source>
</evidence>
<dbReference type="InterPro" id="IPR001680">
    <property type="entry name" value="WD40_rpt"/>
</dbReference>
<accession>A0AAW1JFU9</accession>
<dbReference type="InterPro" id="IPR036322">
    <property type="entry name" value="WD40_repeat_dom_sf"/>
</dbReference>
<dbReference type="PANTHER" id="PTHR19847:SF7">
    <property type="entry name" value="DDB1- AND CUL4-ASSOCIATED FACTOR 11"/>
    <property type="match status" value="1"/>
</dbReference>
<evidence type="ECO:0000313" key="3">
    <source>
        <dbReference type="EMBL" id="KAK9702644.1"/>
    </source>
</evidence>
<dbReference type="InterPro" id="IPR051859">
    <property type="entry name" value="DCAF"/>
</dbReference>
<sequence length="525" mass="60203">MSDDDSRSSDNDSDNTDLHYAEIIQRLINRYRNGHLSAYTEDSEDSYNGCRVPKIKYVPCVTKLNESDFYFDTTLASGLVSSKRKPVGNNITTMLLNRERSMCPYDRFSRPNKTKISNCFLPNHMERLDKHDGKVFCGTFSKEGNYFITASQDQKIRIYRSDRGVYKLLRTIHARDVGWSIIDVAFSPDQEHFVYSTWSTALHLCSVNGDPEKQIPLCLVNTSRRFCIFSVAFSSDGREILGGANDGFLYIYDSQRNERTLQIQAHDYDINSVAFADDSSHIIYSGGDDGLLKVWDRRMLGEEGNPTPVGVLAGHRDGITFIHPRGDSRYLISNSKDQSIKLWDVRVFSSQSAAQNTLRAVYEQTWDYRWQGVPVKLYSKDKLEGDTSIMTYRGHVVTRTLIRCRFSPVETTGQRYIYTGCGVGRLLIYDALTGKIVRELRKHSSCVRDVSWHPYNNEILTSSWDKTIGCWYYSHNEASEDKDRQSAKNSSSEEKKQNPDVLRRSLRIALKRLRNHDSNSDNLSE</sequence>
<keyword evidence="1" id="KW-0853">WD repeat</keyword>
<evidence type="ECO:0000256" key="2">
    <source>
        <dbReference type="SAM" id="MobiDB-lite"/>
    </source>
</evidence>
<dbReference type="PANTHER" id="PTHR19847">
    <property type="entry name" value="DDB1- AND CUL4-ASSOCIATED FACTOR 11"/>
    <property type="match status" value="1"/>
</dbReference>
<dbReference type="SMART" id="SM00320">
    <property type="entry name" value="WD40"/>
    <property type="match status" value="7"/>
</dbReference>
<reference evidence="3 4" key="1">
    <citation type="journal article" date="2024" name="BMC Genomics">
        <title>De novo assembly and annotation of Popillia japonica's genome with initial clues to its potential as an invasive pest.</title>
        <authorList>
            <person name="Cucini C."/>
            <person name="Boschi S."/>
            <person name="Funari R."/>
            <person name="Cardaioli E."/>
            <person name="Iannotti N."/>
            <person name="Marturano G."/>
            <person name="Paoli F."/>
            <person name="Bruttini M."/>
            <person name="Carapelli A."/>
            <person name="Frati F."/>
            <person name="Nardi F."/>
        </authorList>
    </citation>
    <scope>NUCLEOTIDE SEQUENCE [LARGE SCALE GENOMIC DNA]</scope>
    <source>
        <strain evidence="3">DMR45628</strain>
    </source>
</reference>
<keyword evidence="4" id="KW-1185">Reference proteome</keyword>
<dbReference type="Proteomes" id="UP001458880">
    <property type="component" value="Unassembled WGS sequence"/>
</dbReference>
<dbReference type="GO" id="GO:0043161">
    <property type="term" value="P:proteasome-mediated ubiquitin-dependent protein catabolic process"/>
    <property type="evidence" value="ECO:0007669"/>
    <property type="project" value="TreeGrafter"/>
</dbReference>
<dbReference type="InterPro" id="IPR015943">
    <property type="entry name" value="WD40/YVTN_repeat-like_dom_sf"/>
</dbReference>
<dbReference type="SUPFAM" id="SSF50978">
    <property type="entry name" value="WD40 repeat-like"/>
    <property type="match status" value="1"/>
</dbReference>
<dbReference type="AlphaFoldDB" id="A0AAW1JFU9"/>
<feature type="repeat" description="WD" evidence="1">
    <location>
        <begin position="128"/>
        <end position="159"/>
    </location>
</feature>
<proteinExistence type="predicted"/>
<feature type="repeat" description="WD" evidence="1">
    <location>
        <begin position="263"/>
        <end position="296"/>
    </location>
</feature>
<feature type="repeat" description="WD" evidence="1">
    <location>
        <begin position="440"/>
        <end position="481"/>
    </location>
</feature>
<dbReference type="Pfam" id="PF00400">
    <property type="entry name" value="WD40"/>
    <property type="match status" value="5"/>
</dbReference>
<comment type="caution">
    <text evidence="3">The sequence shown here is derived from an EMBL/GenBank/DDBJ whole genome shotgun (WGS) entry which is preliminary data.</text>
</comment>
<feature type="repeat" description="WD" evidence="1">
    <location>
        <begin position="312"/>
        <end position="346"/>
    </location>
</feature>
<protein>
    <submittedName>
        <fullName evidence="3">WD domain, G-beta repeat</fullName>
    </submittedName>
</protein>
<gene>
    <name evidence="3" type="ORF">QE152_g29802</name>
</gene>